<dbReference type="UniPathway" id="UPA00136">
    <property type="reaction ID" value="UER00201"/>
</dbReference>
<sequence>MPHTKTTPTAINLDEINAMPLKNFVRPDKPSSCTWHRNIQKDPELLKTNPHTVRPFCKEKVKIIPDILHAIGSTPMVRLNRIPQSMGIECEMYAKCEYLSPGGSVKDRIGYRMVLDAEEKGLLKPGATIIEPTSGNTGIGLAMASAVKGYRCIIVMPLKMSDEKVGTLTALGAEIIRTPTEAAFDDEAGLIAVAQKIQQKIPNSVILNQYTNPGNPLAHYDQTGAEILWSMDDKIDMAVLGAGTGGTVSGVARRIKEVVPTCEIVAVDPEGSILAQPEELNETETNYYEVEGIGYDFIPTVLDRSVVDTWIKVADKDALPMARRLIREEGLLCGGSSGAAMVCALKAAKKLKKGQKCVVLLPDNIRNYMTKFVQDTWMEIRNLKDPENVVGFSWWDAKLGNSLEIVRKNSVTIKMSCQDVANYLKDNEIYCAMVLDADNKPFGYVTTTHLLTALVNGKLSFKQAIKKDAFFHQLTKARYNTTLGQVARALEKEQFLAVVKKNDDGSESFDGFILQKDILAFVAKSHA</sequence>
<evidence type="ECO:0000256" key="7">
    <source>
        <dbReference type="ARBA" id="ARBA00023192"/>
    </source>
</evidence>
<feature type="domain" description="Tryptophan synthase beta chain-like PALP" evidence="11">
    <location>
        <begin position="68"/>
        <end position="363"/>
    </location>
</feature>
<proteinExistence type="inferred from homology"/>
<dbReference type="NCBIfam" id="TIGR01137">
    <property type="entry name" value="cysta_beta"/>
    <property type="match status" value="1"/>
</dbReference>
<keyword evidence="7" id="KW-0198">Cysteine biosynthesis</keyword>
<evidence type="ECO:0000256" key="5">
    <source>
        <dbReference type="ARBA" id="ARBA00022898"/>
    </source>
</evidence>
<comment type="similarity">
    <text evidence="3">Belongs to the cysteine synthase/cystathionine beta-synthase family.</text>
</comment>
<dbReference type="SUPFAM" id="SSF54631">
    <property type="entry name" value="CBS-domain pair"/>
    <property type="match status" value="1"/>
</dbReference>
<dbReference type="EMBL" id="UFQT01000843">
    <property type="protein sequence ID" value="SSX27571.1"/>
    <property type="molecule type" value="Genomic_DNA"/>
</dbReference>
<dbReference type="InterPro" id="IPR001216">
    <property type="entry name" value="P-phosphate_BS"/>
</dbReference>
<keyword evidence="7" id="KW-0028">Amino-acid biosynthesis</keyword>
<dbReference type="EMBL" id="UFQS01000843">
    <property type="protein sequence ID" value="SSX07228.1"/>
    <property type="molecule type" value="Genomic_DNA"/>
</dbReference>
<dbReference type="VEuPathDB" id="VectorBase:CSON014658"/>
<dbReference type="FunFam" id="3.40.50.1100:FF:000118">
    <property type="entry name" value="Related to CYS4-cystathionine beta-synthase"/>
    <property type="match status" value="1"/>
</dbReference>
<evidence type="ECO:0000256" key="9">
    <source>
        <dbReference type="ARBA" id="ARBA00026192"/>
    </source>
</evidence>
<comment type="cofactor">
    <cofactor evidence="1">
        <name>pyridoxal 5'-phosphate</name>
        <dbReference type="ChEBI" id="CHEBI:597326"/>
    </cofactor>
</comment>
<accession>A0A336KSX2</accession>
<keyword evidence="6" id="KW-0129">CBS domain</keyword>
<evidence type="ECO:0000256" key="6">
    <source>
        <dbReference type="ARBA" id="ARBA00023122"/>
    </source>
</evidence>
<keyword evidence="8" id="KW-0456">Lyase</keyword>
<dbReference type="CDD" id="cd01561">
    <property type="entry name" value="CBS_like"/>
    <property type="match status" value="1"/>
</dbReference>
<evidence type="ECO:0000256" key="3">
    <source>
        <dbReference type="ARBA" id="ARBA00007103"/>
    </source>
</evidence>
<dbReference type="PROSITE" id="PS00901">
    <property type="entry name" value="CYS_SYNTHASE"/>
    <property type="match status" value="1"/>
</dbReference>
<dbReference type="PANTHER" id="PTHR10314">
    <property type="entry name" value="CYSTATHIONINE BETA-SYNTHASE"/>
    <property type="match status" value="1"/>
</dbReference>
<dbReference type="InterPro" id="IPR005857">
    <property type="entry name" value="Cysta_beta_synth"/>
</dbReference>
<evidence type="ECO:0000313" key="13">
    <source>
        <dbReference type="EMBL" id="SSX27571.1"/>
    </source>
</evidence>
<dbReference type="Gene3D" id="3.40.50.1100">
    <property type="match status" value="2"/>
</dbReference>
<dbReference type="InterPro" id="IPR001926">
    <property type="entry name" value="TrpB-like_PALP"/>
</dbReference>
<comment type="pathway">
    <text evidence="2">Amino-acid biosynthesis; L-cysteine biosynthesis; L-cysteine from L-homocysteine and L-serine: step 1/2.</text>
</comment>
<dbReference type="GO" id="GO:0019343">
    <property type="term" value="P:cysteine biosynthetic process via cystathionine"/>
    <property type="evidence" value="ECO:0007669"/>
    <property type="project" value="InterPro"/>
</dbReference>
<name>A0A336KSX2_CULSO</name>
<keyword evidence="5" id="KW-0663">Pyridoxal phosphate</keyword>
<protein>
    <recommendedName>
        <fullName evidence="9">Cystathionine beta-synthase</fullName>
        <ecNumber evidence="4">4.2.1.22</ecNumber>
    </recommendedName>
</protein>
<dbReference type="Pfam" id="PF00291">
    <property type="entry name" value="PALP"/>
    <property type="match status" value="1"/>
</dbReference>
<reference evidence="12" key="1">
    <citation type="submission" date="2018-04" db="EMBL/GenBank/DDBJ databases">
        <authorList>
            <person name="Go L.Y."/>
            <person name="Mitchell J.A."/>
        </authorList>
    </citation>
    <scope>NUCLEOTIDE SEQUENCE</scope>
    <source>
        <tissue evidence="12">Whole organism</tissue>
    </source>
</reference>
<evidence type="ECO:0000259" key="11">
    <source>
        <dbReference type="Pfam" id="PF00291"/>
    </source>
</evidence>
<dbReference type="GO" id="GO:0004122">
    <property type="term" value="F:cystathionine beta-synthase activity"/>
    <property type="evidence" value="ECO:0007669"/>
    <property type="project" value="UniProtKB-EC"/>
</dbReference>
<dbReference type="GO" id="GO:0006535">
    <property type="term" value="P:cysteine biosynthetic process from serine"/>
    <property type="evidence" value="ECO:0007669"/>
    <property type="project" value="InterPro"/>
</dbReference>
<dbReference type="InterPro" id="IPR036052">
    <property type="entry name" value="TrpB-like_PALP_sf"/>
</dbReference>
<dbReference type="EC" id="4.2.1.22" evidence="4"/>
<evidence type="ECO:0000256" key="8">
    <source>
        <dbReference type="ARBA" id="ARBA00023239"/>
    </source>
</evidence>
<dbReference type="GO" id="GO:0005737">
    <property type="term" value="C:cytoplasm"/>
    <property type="evidence" value="ECO:0007669"/>
    <property type="project" value="InterPro"/>
</dbReference>
<dbReference type="FunFam" id="3.40.50.1100:FF:000003">
    <property type="entry name" value="Cystathionine beta-synthase"/>
    <property type="match status" value="1"/>
</dbReference>
<dbReference type="AlphaFoldDB" id="A0A336KSX2"/>
<dbReference type="GO" id="GO:0030170">
    <property type="term" value="F:pyridoxal phosphate binding"/>
    <property type="evidence" value="ECO:0007669"/>
    <property type="project" value="UniProtKB-ARBA"/>
</dbReference>
<organism evidence="12">
    <name type="scientific">Culicoides sonorensis</name>
    <name type="common">Biting midge</name>
    <dbReference type="NCBI Taxonomy" id="179676"/>
    <lineage>
        <taxon>Eukaryota</taxon>
        <taxon>Metazoa</taxon>
        <taxon>Ecdysozoa</taxon>
        <taxon>Arthropoda</taxon>
        <taxon>Hexapoda</taxon>
        <taxon>Insecta</taxon>
        <taxon>Pterygota</taxon>
        <taxon>Neoptera</taxon>
        <taxon>Endopterygota</taxon>
        <taxon>Diptera</taxon>
        <taxon>Nematocera</taxon>
        <taxon>Chironomoidea</taxon>
        <taxon>Ceratopogonidae</taxon>
        <taxon>Ceratopogoninae</taxon>
        <taxon>Culicoides</taxon>
        <taxon>Monoculicoides</taxon>
    </lineage>
</organism>
<reference evidence="13" key="2">
    <citation type="submission" date="2018-07" db="EMBL/GenBank/DDBJ databases">
        <authorList>
            <person name="Quirk P.G."/>
            <person name="Krulwich T.A."/>
        </authorList>
    </citation>
    <scope>NUCLEOTIDE SEQUENCE</scope>
</reference>
<evidence type="ECO:0000256" key="10">
    <source>
        <dbReference type="ARBA" id="ARBA00047490"/>
    </source>
</evidence>
<evidence type="ECO:0000256" key="2">
    <source>
        <dbReference type="ARBA" id="ARBA00005003"/>
    </source>
</evidence>
<dbReference type="InterPro" id="IPR050214">
    <property type="entry name" value="Cys_Synth/Cystath_Beta-Synth"/>
</dbReference>
<dbReference type="SUPFAM" id="SSF53686">
    <property type="entry name" value="Tryptophan synthase beta subunit-like PLP-dependent enzymes"/>
    <property type="match status" value="1"/>
</dbReference>
<evidence type="ECO:0000256" key="4">
    <source>
        <dbReference type="ARBA" id="ARBA00012041"/>
    </source>
</evidence>
<evidence type="ECO:0000256" key="1">
    <source>
        <dbReference type="ARBA" id="ARBA00001933"/>
    </source>
</evidence>
<evidence type="ECO:0000313" key="12">
    <source>
        <dbReference type="EMBL" id="SSX07228.1"/>
    </source>
</evidence>
<comment type="catalytic activity">
    <reaction evidence="10">
        <text>L-homocysteine + L-serine = L,L-cystathionine + H2O</text>
        <dbReference type="Rhea" id="RHEA:10112"/>
        <dbReference type="ChEBI" id="CHEBI:15377"/>
        <dbReference type="ChEBI" id="CHEBI:33384"/>
        <dbReference type="ChEBI" id="CHEBI:58161"/>
        <dbReference type="ChEBI" id="CHEBI:58199"/>
        <dbReference type="EC" id="4.2.1.22"/>
    </reaction>
</comment>
<dbReference type="InterPro" id="IPR046342">
    <property type="entry name" value="CBS_dom_sf"/>
</dbReference>
<gene>
    <name evidence="12" type="primary">CSON014658</name>
</gene>
<dbReference type="Gene3D" id="3.10.580.10">
    <property type="entry name" value="CBS-domain"/>
    <property type="match status" value="1"/>
</dbReference>